<dbReference type="SUPFAM" id="SSF57501">
    <property type="entry name" value="Cystine-knot cytokines"/>
    <property type="match status" value="1"/>
</dbReference>
<feature type="region of interest" description="Disordered" evidence="6">
    <location>
        <begin position="213"/>
        <end position="235"/>
    </location>
</feature>
<keyword evidence="5 7" id="KW-0732">Signal</keyword>
<dbReference type="InterPro" id="IPR008717">
    <property type="entry name" value="Noggin"/>
</dbReference>
<feature type="compositionally biased region" description="Basic and acidic residues" evidence="6">
    <location>
        <begin position="221"/>
        <end position="233"/>
    </location>
</feature>
<evidence type="ECO:0000256" key="7">
    <source>
        <dbReference type="SAM" id="SignalP"/>
    </source>
</evidence>
<dbReference type="EMBL" id="HBUF01379251">
    <property type="protein sequence ID" value="CAG6729586.1"/>
    <property type="molecule type" value="Transcribed_RNA"/>
</dbReference>
<keyword evidence="4" id="KW-0964">Secreted</keyword>
<feature type="compositionally biased region" description="Basic and acidic residues" evidence="6">
    <location>
        <begin position="61"/>
        <end position="75"/>
    </location>
</feature>
<dbReference type="GO" id="GO:0005615">
    <property type="term" value="C:extracellular space"/>
    <property type="evidence" value="ECO:0007669"/>
    <property type="project" value="TreeGrafter"/>
</dbReference>
<evidence type="ECO:0000256" key="2">
    <source>
        <dbReference type="ARBA" id="ARBA00007480"/>
    </source>
</evidence>
<sequence>MEDSSPCFLLVVLILTTSLGSLTNSVNAFRKKPNDPDDFFKLPSDDTIEDLTIISPDQFEREETNNELKTSKQFDEDNLDGGEGDFYEDISAKHIMKDIYDVKDKPIHVVEDKYGKASSQYEKTSTQLGNRRKGQKFRDQYQIEEAPITTEMEKVGYLKPFEDVRTNNDRNAKVAAGTKKLKQKSADFYETLKSKPSISNEKSAASSLGEKLLRHHQPRGKSPEEFGLKHSEEPPFPDLVESANKLHDPPVSDLNATRLMAKLGSYYDSAFMSVVKPHLEDTFENRSEQDILQQFTRNKNGRLIPKEELPDYLKDINFKYIYLSDGNRIRTRISNKLKKKMQQFLQAYTKCRIAYKWKDLGVRFWPRYFRHGYCSDGGRGSCSIPPGMTCKPSLTEYKTLLRYHCKGSGGSGDGKCHWRSVQYPVVTRCDCGCP</sequence>
<dbReference type="PANTHER" id="PTHR10494">
    <property type="entry name" value="BONE MORPHOGENETIC PROTEIN INHIBITOR, NOGGIN"/>
    <property type="match status" value="1"/>
</dbReference>
<reference evidence="8" key="1">
    <citation type="submission" date="2021-05" db="EMBL/GenBank/DDBJ databases">
        <authorList>
            <person name="Alioto T."/>
            <person name="Alioto T."/>
            <person name="Gomez Garrido J."/>
        </authorList>
    </citation>
    <scope>NUCLEOTIDE SEQUENCE</scope>
</reference>
<evidence type="ECO:0000256" key="5">
    <source>
        <dbReference type="ARBA" id="ARBA00022729"/>
    </source>
</evidence>
<protein>
    <submittedName>
        <fullName evidence="8">Noggin</fullName>
    </submittedName>
</protein>
<dbReference type="GO" id="GO:0009953">
    <property type="term" value="P:dorsal/ventral pattern formation"/>
    <property type="evidence" value="ECO:0007669"/>
    <property type="project" value="TreeGrafter"/>
</dbReference>
<comment type="similarity">
    <text evidence="2">Belongs to the noggin family.</text>
</comment>
<dbReference type="PANTHER" id="PTHR10494:SF6">
    <property type="entry name" value="NOGGIN"/>
    <property type="match status" value="1"/>
</dbReference>
<dbReference type="GO" id="GO:0030514">
    <property type="term" value="P:negative regulation of BMP signaling pathway"/>
    <property type="evidence" value="ECO:0007669"/>
    <property type="project" value="InterPro"/>
</dbReference>
<dbReference type="Gene3D" id="1.10.287.520">
    <property type="entry name" value="Helix hairpin bin"/>
    <property type="match status" value="1"/>
</dbReference>
<proteinExistence type="inferred from homology"/>
<feature type="signal peptide" evidence="7">
    <location>
        <begin position="1"/>
        <end position="28"/>
    </location>
</feature>
<dbReference type="Gene3D" id="2.10.90.10">
    <property type="entry name" value="Cystine-knot cytokines"/>
    <property type="match status" value="1"/>
</dbReference>
<evidence type="ECO:0000256" key="6">
    <source>
        <dbReference type="SAM" id="MobiDB-lite"/>
    </source>
</evidence>
<evidence type="ECO:0000256" key="1">
    <source>
        <dbReference type="ARBA" id="ARBA00004613"/>
    </source>
</evidence>
<organism evidence="8">
    <name type="scientific">Cacopsylla melanoneura</name>
    <dbReference type="NCBI Taxonomy" id="428564"/>
    <lineage>
        <taxon>Eukaryota</taxon>
        <taxon>Metazoa</taxon>
        <taxon>Ecdysozoa</taxon>
        <taxon>Arthropoda</taxon>
        <taxon>Hexapoda</taxon>
        <taxon>Insecta</taxon>
        <taxon>Pterygota</taxon>
        <taxon>Neoptera</taxon>
        <taxon>Paraneoptera</taxon>
        <taxon>Hemiptera</taxon>
        <taxon>Sternorrhyncha</taxon>
        <taxon>Psylloidea</taxon>
        <taxon>Psyllidae</taxon>
        <taxon>Psyllinae</taxon>
        <taxon>Cacopsylla</taxon>
    </lineage>
</organism>
<evidence type="ECO:0000313" key="8">
    <source>
        <dbReference type="EMBL" id="CAG6729586.1"/>
    </source>
</evidence>
<feature type="chain" id="PRO_5036262587" evidence="7">
    <location>
        <begin position="29"/>
        <end position="434"/>
    </location>
</feature>
<dbReference type="AlphaFoldDB" id="A0A8D8YJH4"/>
<feature type="region of interest" description="Disordered" evidence="6">
    <location>
        <begin position="61"/>
        <end position="80"/>
    </location>
</feature>
<evidence type="ECO:0000256" key="3">
    <source>
        <dbReference type="ARBA" id="ARBA00022473"/>
    </source>
</evidence>
<dbReference type="InterPro" id="IPR029034">
    <property type="entry name" value="Cystine-knot_cytokine"/>
</dbReference>
<dbReference type="GO" id="GO:0045596">
    <property type="term" value="P:negative regulation of cell differentiation"/>
    <property type="evidence" value="ECO:0007669"/>
    <property type="project" value="InterPro"/>
</dbReference>
<name>A0A8D8YJH4_9HEMI</name>
<evidence type="ECO:0000256" key="4">
    <source>
        <dbReference type="ARBA" id="ARBA00022525"/>
    </source>
</evidence>
<keyword evidence="3" id="KW-0217">Developmental protein</keyword>
<comment type="subcellular location">
    <subcellularLocation>
        <location evidence="1">Secreted</location>
    </subcellularLocation>
</comment>
<dbReference type="EMBL" id="HBUF01379250">
    <property type="protein sequence ID" value="CAG6729585.1"/>
    <property type="molecule type" value="Transcribed_RNA"/>
</dbReference>
<dbReference type="Pfam" id="PF05806">
    <property type="entry name" value="Noggin"/>
    <property type="match status" value="1"/>
</dbReference>
<accession>A0A8D8YJH4</accession>